<name>A0AAD7GVN3_MYCRO</name>
<evidence type="ECO:0000313" key="3">
    <source>
        <dbReference type="Proteomes" id="UP001221757"/>
    </source>
</evidence>
<sequence>MGVLPPPPPSSVSRGNYSSKYSQISSMTWATPLQSRSSCACALCVNSSGNSSSTPRPCGPPTSVSGRSPTSTAQPSSSRAPERVS</sequence>
<reference evidence="2" key="1">
    <citation type="submission" date="2023-03" db="EMBL/GenBank/DDBJ databases">
        <title>Massive genome expansion in bonnet fungi (Mycena s.s.) driven by repeated elements and novel gene families across ecological guilds.</title>
        <authorList>
            <consortium name="Lawrence Berkeley National Laboratory"/>
            <person name="Harder C.B."/>
            <person name="Miyauchi S."/>
            <person name="Viragh M."/>
            <person name="Kuo A."/>
            <person name="Thoen E."/>
            <person name="Andreopoulos B."/>
            <person name="Lu D."/>
            <person name="Skrede I."/>
            <person name="Drula E."/>
            <person name="Henrissat B."/>
            <person name="Morin E."/>
            <person name="Kohler A."/>
            <person name="Barry K."/>
            <person name="LaButti K."/>
            <person name="Morin E."/>
            <person name="Salamov A."/>
            <person name="Lipzen A."/>
            <person name="Mereny Z."/>
            <person name="Hegedus B."/>
            <person name="Baldrian P."/>
            <person name="Stursova M."/>
            <person name="Weitz H."/>
            <person name="Taylor A."/>
            <person name="Grigoriev I.V."/>
            <person name="Nagy L.G."/>
            <person name="Martin F."/>
            <person name="Kauserud H."/>
        </authorList>
    </citation>
    <scope>NUCLEOTIDE SEQUENCE</scope>
    <source>
        <strain evidence="2">CBHHK067</strain>
    </source>
</reference>
<proteinExistence type="predicted"/>
<gene>
    <name evidence="2" type="ORF">B0H17DRAFT_619428</name>
</gene>
<keyword evidence="3" id="KW-1185">Reference proteome</keyword>
<dbReference type="AlphaFoldDB" id="A0AAD7GVN3"/>
<evidence type="ECO:0000256" key="1">
    <source>
        <dbReference type="SAM" id="MobiDB-lite"/>
    </source>
</evidence>
<comment type="caution">
    <text evidence="2">The sequence shown here is derived from an EMBL/GenBank/DDBJ whole genome shotgun (WGS) entry which is preliminary data.</text>
</comment>
<dbReference type="EMBL" id="JARKIE010000007">
    <property type="protein sequence ID" value="KAJ7706244.1"/>
    <property type="molecule type" value="Genomic_DNA"/>
</dbReference>
<feature type="compositionally biased region" description="Polar residues" evidence="1">
    <location>
        <begin position="62"/>
        <end position="79"/>
    </location>
</feature>
<protein>
    <submittedName>
        <fullName evidence="2">Uncharacterized protein</fullName>
    </submittedName>
</protein>
<organism evidence="2 3">
    <name type="scientific">Mycena rosella</name>
    <name type="common">Pink bonnet</name>
    <name type="synonym">Agaricus rosellus</name>
    <dbReference type="NCBI Taxonomy" id="1033263"/>
    <lineage>
        <taxon>Eukaryota</taxon>
        <taxon>Fungi</taxon>
        <taxon>Dikarya</taxon>
        <taxon>Basidiomycota</taxon>
        <taxon>Agaricomycotina</taxon>
        <taxon>Agaricomycetes</taxon>
        <taxon>Agaricomycetidae</taxon>
        <taxon>Agaricales</taxon>
        <taxon>Marasmiineae</taxon>
        <taxon>Mycenaceae</taxon>
        <taxon>Mycena</taxon>
    </lineage>
</organism>
<evidence type="ECO:0000313" key="2">
    <source>
        <dbReference type="EMBL" id="KAJ7706244.1"/>
    </source>
</evidence>
<dbReference type="Proteomes" id="UP001221757">
    <property type="component" value="Unassembled WGS sequence"/>
</dbReference>
<accession>A0AAD7GVN3</accession>
<feature type="region of interest" description="Disordered" evidence="1">
    <location>
        <begin position="47"/>
        <end position="85"/>
    </location>
</feature>